<dbReference type="GO" id="GO:0009116">
    <property type="term" value="P:nucleoside metabolic process"/>
    <property type="evidence" value="ECO:0007669"/>
    <property type="project" value="InterPro"/>
</dbReference>
<accession>A0A099I336</accession>
<reference evidence="9 10" key="1">
    <citation type="submission" date="2014-08" db="EMBL/GenBank/DDBJ databases">
        <title>Clostridium innocuum, an unnegligible vancomycin-resistant pathogen causing extra-intestinal infections.</title>
        <authorList>
            <person name="Feng Y."/>
            <person name="Chiu C.-H."/>
        </authorList>
    </citation>
    <scope>NUCLEOTIDE SEQUENCE [LARGE SCALE GENOMIC DNA]</scope>
    <source>
        <strain evidence="9 10">AN88</strain>
    </source>
</reference>
<dbReference type="NCBIfam" id="TIGR01697">
    <property type="entry name" value="PNPH-PUNA-XAPA"/>
    <property type="match status" value="1"/>
</dbReference>
<dbReference type="PANTHER" id="PTHR11904">
    <property type="entry name" value="METHYLTHIOADENOSINE/PURINE NUCLEOSIDE PHOSPHORYLASE"/>
    <property type="match status" value="1"/>
</dbReference>
<keyword evidence="4 7" id="KW-0328">Glycosyltransferase</keyword>
<comment type="catalytic activity">
    <reaction evidence="6">
        <text>a purine 2'-deoxy-D-ribonucleoside + phosphate = a purine nucleobase + 2-deoxy-alpha-D-ribose 1-phosphate</text>
        <dbReference type="Rhea" id="RHEA:36431"/>
        <dbReference type="ChEBI" id="CHEBI:26386"/>
        <dbReference type="ChEBI" id="CHEBI:43474"/>
        <dbReference type="ChEBI" id="CHEBI:57259"/>
        <dbReference type="ChEBI" id="CHEBI:142361"/>
        <dbReference type="EC" id="2.4.2.1"/>
    </reaction>
</comment>
<dbReference type="CDD" id="cd09009">
    <property type="entry name" value="PNP-EcPNPII_like"/>
    <property type="match status" value="1"/>
</dbReference>
<dbReference type="NCBIfam" id="NF006054">
    <property type="entry name" value="PRK08202.1"/>
    <property type="match status" value="1"/>
</dbReference>
<proteinExistence type="inferred from homology"/>
<evidence type="ECO:0000256" key="5">
    <source>
        <dbReference type="ARBA" id="ARBA00022679"/>
    </source>
</evidence>
<dbReference type="InterPro" id="IPR011268">
    <property type="entry name" value="Purine_phosphorylase"/>
</dbReference>
<dbReference type="RefSeq" id="WP_044906356.1">
    <property type="nucleotide sequence ID" value="NZ_CAXUJB010000003.1"/>
</dbReference>
<keyword evidence="5 7" id="KW-0808">Transferase</keyword>
<dbReference type="Proteomes" id="UP000030008">
    <property type="component" value="Unassembled WGS sequence"/>
</dbReference>
<evidence type="ECO:0000313" key="10">
    <source>
        <dbReference type="Proteomes" id="UP000030008"/>
    </source>
</evidence>
<dbReference type="Gene3D" id="3.40.50.1580">
    <property type="entry name" value="Nucleoside phosphorylase domain"/>
    <property type="match status" value="1"/>
</dbReference>
<dbReference type="EC" id="2.4.2.1" evidence="7"/>
<dbReference type="PIRSF" id="PIRSF000477">
    <property type="entry name" value="PurNPase"/>
    <property type="match status" value="1"/>
</dbReference>
<evidence type="ECO:0000256" key="7">
    <source>
        <dbReference type="PIRNR" id="PIRNR000477"/>
    </source>
</evidence>
<comment type="pathway">
    <text evidence="2 7">Purine metabolism; purine nucleoside salvage.</text>
</comment>
<evidence type="ECO:0000256" key="6">
    <source>
        <dbReference type="ARBA" id="ARBA00048556"/>
    </source>
</evidence>
<dbReference type="Pfam" id="PF01048">
    <property type="entry name" value="PNP_UDP_1"/>
    <property type="match status" value="1"/>
</dbReference>
<dbReference type="SUPFAM" id="SSF53167">
    <property type="entry name" value="Purine and uridine phosphorylases"/>
    <property type="match status" value="1"/>
</dbReference>
<evidence type="ECO:0000259" key="8">
    <source>
        <dbReference type="Pfam" id="PF01048"/>
    </source>
</evidence>
<evidence type="ECO:0000256" key="3">
    <source>
        <dbReference type="ARBA" id="ARBA00006751"/>
    </source>
</evidence>
<dbReference type="PANTHER" id="PTHR11904:SF9">
    <property type="entry name" value="PURINE NUCLEOSIDE PHOSPHORYLASE-RELATED"/>
    <property type="match status" value="1"/>
</dbReference>
<dbReference type="GO" id="GO:0005737">
    <property type="term" value="C:cytoplasm"/>
    <property type="evidence" value="ECO:0007669"/>
    <property type="project" value="TreeGrafter"/>
</dbReference>
<evidence type="ECO:0000256" key="4">
    <source>
        <dbReference type="ARBA" id="ARBA00022676"/>
    </source>
</evidence>
<dbReference type="EMBL" id="JQIF01000069">
    <property type="protein sequence ID" value="KGJ52369.1"/>
    <property type="molecule type" value="Genomic_DNA"/>
</dbReference>
<dbReference type="GO" id="GO:0004731">
    <property type="term" value="F:purine-nucleoside phosphorylase activity"/>
    <property type="evidence" value="ECO:0007669"/>
    <property type="project" value="UniProtKB-EC"/>
</dbReference>
<feature type="domain" description="Nucleoside phosphorylase" evidence="8">
    <location>
        <begin position="24"/>
        <end position="270"/>
    </location>
</feature>
<sequence>MHVREEINEAYEYIRKRTHYTPAIGIILGTGYHQLADMIEQPEQYRYADIPHFPVPGVAGHEGTLIIGRIQGKEVVVMKGRCHCYEGYSPSRVTLPVRVMKRLGVETIIITNCSGQAGESVKAQDLFVIRNHLNFSGFNPLIGENLEEYGERFPDLAYPYNRDCIQQIKELAAQEHIELKEGVYAMFSGPSYETVMETYMAARLGADIVGMSTIPEVIIANHCGMKVLALSGVPCPAAAYSDQEITHEQVMENCQSISDKAMILIGRFIKEL</sequence>
<dbReference type="InterPro" id="IPR035994">
    <property type="entry name" value="Nucleoside_phosphorylase_sf"/>
</dbReference>
<evidence type="ECO:0000256" key="1">
    <source>
        <dbReference type="ARBA" id="ARBA00002678"/>
    </source>
</evidence>
<dbReference type="AlphaFoldDB" id="A0A099I336"/>
<comment type="function">
    <text evidence="1">The purine nucleoside phosphorylases catalyze the phosphorolytic breakdown of the N-glycosidic bond in the beta-(deoxy)ribonucleoside molecules, with the formation of the corresponding free purine bases and pentose-1-phosphate. Cleaves guanosine, inosine, 2'-deoxyguanosine and 2'-deoxyinosine.</text>
</comment>
<name>A0A099I336_CLOIN</name>
<evidence type="ECO:0000313" key="9">
    <source>
        <dbReference type="EMBL" id="KGJ52369.1"/>
    </source>
</evidence>
<protein>
    <recommendedName>
        <fullName evidence="7">Purine nucleoside phosphorylase</fullName>
        <ecNumber evidence="7">2.4.2.1</ecNumber>
    </recommendedName>
    <alternativeName>
        <fullName evidence="7">Inosine-guanosine phosphorylase</fullName>
    </alternativeName>
</protein>
<dbReference type="InterPro" id="IPR000845">
    <property type="entry name" value="Nucleoside_phosphorylase_d"/>
</dbReference>
<gene>
    <name evidence="9" type="ORF">CIAN88_15100</name>
</gene>
<evidence type="ECO:0000256" key="2">
    <source>
        <dbReference type="ARBA" id="ARBA00005058"/>
    </source>
</evidence>
<organism evidence="9 10">
    <name type="scientific">Clostridium innocuum</name>
    <dbReference type="NCBI Taxonomy" id="1522"/>
    <lineage>
        <taxon>Bacteria</taxon>
        <taxon>Bacillati</taxon>
        <taxon>Bacillota</taxon>
        <taxon>Clostridia</taxon>
        <taxon>Eubacteriales</taxon>
        <taxon>Clostridiaceae</taxon>
        <taxon>Clostridium</taxon>
    </lineage>
</organism>
<comment type="similarity">
    <text evidence="3 7">Belongs to the PNP/MTAP phosphorylase family.</text>
</comment>
<dbReference type="UniPathway" id="UPA00606"/>
<comment type="caution">
    <text evidence="9">The sequence shown here is derived from an EMBL/GenBank/DDBJ whole genome shotgun (WGS) entry which is preliminary data.</text>
</comment>